<reference evidence="1" key="2">
    <citation type="journal article" date="2015" name="Fish Shellfish Immunol.">
        <title>Early steps in the European eel (Anguilla anguilla)-Vibrio vulnificus interaction in the gills: Role of the RtxA13 toxin.</title>
        <authorList>
            <person name="Callol A."/>
            <person name="Pajuelo D."/>
            <person name="Ebbesson L."/>
            <person name="Teles M."/>
            <person name="MacKenzie S."/>
            <person name="Amaro C."/>
        </authorList>
    </citation>
    <scope>NUCLEOTIDE SEQUENCE</scope>
</reference>
<dbReference type="EMBL" id="GBXM01054737">
    <property type="protein sequence ID" value="JAH53840.1"/>
    <property type="molecule type" value="Transcribed_RNA"/>
</dbReference>
<accession>A0A0E9TLW9</accession>
<reference evidence="1" key="1">
    <citation type="submission" date="2014-11" db="EMBL/GenBank/DDBJ databases">
        <authorList>
            <person name="Amaro Gonzalez C."/>
        </authorList>
    </citation>
    <scope>NUCLEOTIDE SEQUENCE</scope>
</reference>
<evidence type="ECO:0000313" key="1">
    <source>
        <dbReference type="EMBL" id="JAH53840.1"/>
    </source>
</evidence>
<name>A0A0E9TLW9_ANGAN</name>
<organism evidence="1">
    <name type="scientific">Anguilla anguilla</name>
    <name type="common">European freshwater eel</name>
    <name type="synonym">Muraena anguilla</name>
    <dbReference type="NCBI Taxonomy" id="7936"/>
    <lineage>
        <taxon>Eukaryota</taxon>
        <taxon>Metazoa</taxon>
        <taxon>Chordata</taxon>
        <taxon>Craniata</taxon>
        <taxon>Vertebrata</taxon>
        <taxon>Euteleostomi</taxon>
        <taxon>Actinopterygii</taxon>
        <taxon>Neopterygii</taxon>
        <taxon>Teleostei</taxon>
        <taxon>Anguilliformes</taxon>
        <taxon>Anguillidae</taxon>
        <taxon>Anguilla</taxon>
    </lineage>
</organism>
<dbReference type="AlphaFoldDB" id="A0A0E9TLW9"/>
<proteinExistence type="predicted"/>
<protein>
    <submittedName>
        <fullName evidence="1">Uncharacterized protein</fullName>
    </submittedName>
</protein>
<sequence length="22" mass="2567">MFKTSVLTPVRRTWSCDCLLLP</sequence>